<protein>
    <submittedName>
        <fullName evidence="2">Uncharacterized protein</fullName>
    </submittedName>
</protein>
<name>A0A392UNI2_9FABA</name>
<dbReference type="EMBL" id="LXQA010857873">
    <property type="protein sequence ID" value="MCI74307.1"/>
    <property type="molecule type" value="Genomic_DNA"/>
</dbReference>
<feature type="region of interest" description="Disordered" evidence="1">
    <location>
        <begin position="16"/>
        <end position="40"/>
    </location>
</feature>
<evidence type="ECO:0000256" key="1">
    <source>
        <dbReference type="SAM" id="MobiDB-lite"/>
    </source>
</evidence>
<organism evidence="2 3">
    <name type="scientific">Trifolium medium</name>
    <dbReference type="NCBI Taxonomy" id="97028"/>
    <lineage>
        <taxon>Eukaryota</taxon>
        <taxon>Viridiplantae</taxon>
        <taxon>Streptophyta</taxon>
        <taxon>Embryophyta</taxon>
        <taxon>Tracheophyta</taxon>
        <taxon>Spermatophyta</taxon>
        <taxon>Magnoliopsida</taxon>
        <taxon>eudicotyledons</taxon>
        <taxon>Gunneridae</taxon>
        <taxon>Pentapetalae</taxon>
        <taxon>rosids</taxon>
        <taxon>fabids</taxon>
        <taxon>Fabales</taxon>
        <taxon>Fabaceae</taxon>
        <taxon>Papilionoideae</taxon>
        <taxon>50 kb inversion clade</taxon>
        <taxon>NPAAA clade</taxon>
        <taxon>Hologalegina</taxon>
        <taxon>IRL clade</taxon>
        <taxon>Trifolieae</taxon>
        <taxon>Trifolium</taxon>
    </lineage>
</organism>
<keyword evidence="3" id="KW-1185">Reference proteome</keyword>
<proteinExistence type="predicted"/>
<accession>A0A392UNI2</accession>
<dbReference type="AlphaFoldDB" id="A0A392UNI2"/>
<reference evidence="2 3" key="1">
    <citation type="journal article" date="2018" name="Front. Plant Sci.">
        <title>Red Clover (Trifolium pratense) and Zigzag Clover (T. medium) - A Picture of Genomic Similarities and Differences.</title>
        <authorList>
            <person name="Dluhosova J."/>
            <person name="Istvanek J."/>
            <person name="Nedelnik J."/>
            <person name="Repkova J."/>
        </authorList>
    </citation>
    <scope>NUCLEOTIDE SEQUENCE [LARGE SCALE GENOMIC DNA]</scope>
    <source>
        <strain evidence="3">cv. 10/8</strain>
        <tissue evidence="2">Leaf</tissue>
    </source>
</reference>
<comment type="caution">
    <text evidence="2">The sequence shown here is derived from an EMBL/GenBank/DDBJ whole genome shotgun (WGS) entry which is preliminary data.</text>
</comment>
<dbReference type="Proteomes" id="UP000265520">
    <property type="component" value="Unassembled WGS sequence"/>
</dbReference>
<evidence type="ECO:0000313" key="2">
    <source>
        <dbReference type="EMBL" id="MCI74307.1"/>
    </source>
</evidence>
<evidence type="ECO:0000313" key="3">
    <source>
        <dbReference type="Proteomes" id="UP000265520"/>
    </source>
</evidence>
<sequence length="40" mass="4121">MEFTVSKKVGCGYQDKVGLSVGGGGSDAAARTESSNNKKR</sequence>